<feature type="non-terminal residue" evidence="4">
    <location>
        <position position="420"/>
    </location>
</feature>
<evidence type="ECO:0000259" key="3">
    <source>
        <dbReference type="Pfam" id="PF25091"/>
    </source>
</evidence>
<comment type="caution">
    <text evidence="4">The sequence shown here is derived from an EMBL/GenBank/DDBJ whole genome shotgun (WGS) entry which is preliminary data.</text>
</comment>
<dbReference type="Pfam" id="PF02704">
    <property type="entry name" value="GASA"/>
    <property type="match status" value="1"/>
</dbReference>
<evidence type="ECO:0000313" key="4">
    <source>
        <dbReference type="EMBL" id="GAY65597.1"/>
    </source>
</evidence>
<evidence type="ECO:0000313" key="5">
    <source>
        <dbReference type="Proteomes" id="UP000236630"/>
    </source>
</evidence>
<dbReference type="EMBL" id="BDQV01000498">
    <property type="protein sequence ID" value="GAY65597.1"/>
    <property type="molecule type" value="Genomic_DNA"/>
</dbReference>
<dbReference type="Pfam" id="PF25091">
    <property type="entry name" value="DUF7806"/>
    <property type="match status" value="1"/>
</dbReference>
<accession>A0A2H5QLV0</accession>
<keyword evidence="2" id="KW-0732">Signal</keyword>
<feature type="region of interest" description="Disordered" evidence="1">
    <location>
        <begin position="129"/>
        <end position="197"/>
    </location>
</feature>
<protein>
    <recommendedName>
        <fullName evidence="3">DUF7806 domain-containing protein</fullName>
    </recommendedName>
</protein>
<organism evidence="4 5">
    <name type="scientific">Citrus unshiu</name>
    <name type="common">Satsuma mandarin</name>
    <name type="synonym">Citrus nobilis var. unshiu</name>
    <dbReference type="NCBI Taxonomy" id="55188"/>
    <lineage>
        <taxon>Eukaryota</taxon>
        <taxon>Viridiplantae</taxon>
        <taxon>Streptophyta</taxon>
        <taxon>Embryophyta</taxon>
        <taxon>Tracheophyta</taxon>
        <taxon>Spermatophyta</taxon>
        <taxon>Magnoliopsida</taxon>
        <taxon>eudicotyledons</taxon>
        <taxon>Gunneridae</taxon>
        <taxon>Pentapetalae</taxon>
        <taxon>rosids</taxon>
        <taxon>malvids</taxon>
        <taxon>Sapindales</taxon>
        <taxon>Rutaceae</taxon>
        <taxon>Aurantioideae</taxon>
        <taxon>Citrus</taxon>
    </lineage>
</organism>
<evidence type="ECO:0000256" key="2">
    <source>
        <dbReference type="SAM" id="SignalP"/>
    </source>
</evidence>
<sequence>MARLSWSSIALVLFLSVVFAVEVANAGGEGSLKPEQCESACNYRCSATSHRNPCIEFCNMCCKKCLCVPSGTYGHKEECPCYNNWKTKEGTPKSTSNEQCLHYQKLLMEENQKNKALSEEVETLQKLLQEGTASSSKDDNNDNMQLYTPEGAQPTSGNQSKEKTRKRRRKLGSESESECMITASSRGQDDAIEGQSAKDLSKENVSWGALLNEQLPECCKRTIDTSGGGENDSGPANCLFQALIEYLFGMKLSPYHESEGRCVSALHQSTGYSFSLTWVKSKDGEEFELLYRVLSLGTLERVALGWMMDEIMFSTTNPLFGSSNERRHRIFRLIGYWAISESDSNLGLSVPAEKDHLNLSSVSQLVTTGVRQLRTGSHACSSATSAATNACVYLQALTGTKKNVHATTNGRQRKENLNVL</sequence>
<keyword evidence="5" id="KW-1185">Reference proteome</keyword>
<dbReference type="PANTHER" id="PTHR35489">
    <property type="entry name" value="TITAN9"/>
    <property type="match status" value="1"/>
</dbReference>
<feature type="signal peptide" evidence="2">
    <location>
        <begin position="1"/>
        <end position="20"/>
    </location>
</feature>
<dbReference type="InterPro" id="IPR056708">
    <property type="entry name" value="DUF7806"/>
</dbReference>
<dbReference type="InterPro" id="IPR003854">
    <property type="entry name" value="GASA"/>
</dbReference>
<name>A0A2H5QLV0_CITUN</name>
<gene>
    <name evidence="4" type="ORF">CUMW_242370</name>
</gene>
<evidence type="ECO:0000256" key="1">
    <source>
        <dbReference type="SAM" id="MobiDB-lite"/>
    </source>
</evidence>
<reference evidence="4 5" key="1">
    <citation type="journal article" date="2017" name="Front. Genet.">
        <title>Draft sequencing of the heterozygous diploid genome of Satsuma (Citrus unshiu Marc.) using a hybrid assembly approach.</title>
        <authorList>
            <person name="Shimizu T."/>
            <person name="Tanizawa Y."/>
            <person name="Mochizuki T."/>
            <person name="Nagasaki H."/>
            <person name="Yoshioka T."/>
            <person name="Toyoda A."/>
            <person name="Fujiyama A."/>
            <person name="Kaminuma E."/>
            <person name="Nakamura Y."/>
        </authorList>
    </citation>
    <scope>NUCLEOTIDE SEQUENCE [LARGE SCALE GENOMIC DNA]</scope>
    <source>
        <strain evidence="5">cv. Miyagawa wase</strain>
    </source>
</reference>
<dbReference type="STRING" id="55188.A0A2H5QLV0"/>
<dbReference type="PANTHER" id="PTHR35489:SF2">
    <property type="entry name" value="TITAN9"/>
    <property type="match status" value="1"/>
</dbReference>
<feature type="domain" description="DUF7806" evidence="3">
    <location>
        <begin position="236"/>
        <end position="316"/>
    </location>
</feature>
<feature type="chain" id="PRO_5014114825" description="DUF7806 domain-containing protein" evidence="2">
    <location>
        <begin position="21"/>
        <end position="420"/>
    </location>
</feature>
<dbReference type="AlphaFoldDB" id="A0A2H5QLV0"/>
<proteinExistence type="predicted"/>
<dbReference type="GO" id="GO:0003006">
    <property type="term" value="P:developmental process involved in reproduction"/>
    <property type="evidence" value="ECO:0007669"/>
    <property type="project" value="TreeGrafter"/>
</dbReference>
<dbReference type="Proteomes" id="UP000236630">
    <property type="component" value="Unassembled WGS sequence"/>
</dbReference>